<keyword evidence="9" id="KW-0696">RNA-directed RNA polymerase</keyword>
<name>A0A9E8YZJ1_9VIRU</name>
<dbReference type="InterPro" id="IPR007099">
    <property type="entry name" value="RNA-dir_pol_NSvirus"/>
</dbReference>
<evidence type="ECO:0000256" key="7">
    <source>
        <dbReference type="SAM" id="MobiDB-lite"/>
    </source>
</evidence>
<evidence type="ECO:0000256" key="5">
    <source>
        <dbReference type="ARBA" id="ARBA00030436"/>
    </source>
</evidence>
<accession>A0A9E8YZJ1</accession>
<dbReference type="EMBL" id="OL795346">
    <property type="protein sequence ID" value="WAK73570.1"/>
    <property type="molecule type" value="Genomic_RNA"/>
</dbReference>
<protein>
    <recommendedName>
        <fullName evidence="2">RNA-directed RNA polymerase L</fullName>
        <ecNumber evidence="1">2.7.7.48</ecNumber>
    </recommendedName>
    <alternativeName>
        <fullName evidence="4">Large structural protein</fullName>
    </alternativeName>
    <alternativeName>
        <fullName evidence="6">Replicase</fullName>
    </alternativeName>
    <alternativeName>
        <fullName evidence="5">Transcriptase</fullName>
    </alternativeName>
</protein>
<feature type="domain" description="RdRp catalytic" evidence="8">
    <location>
        <begin position="1273"/>
        <end position="1450"/>
    </location>
</feature>
<reference evidence="9" key="1">
    <citation type="submission" date="2021-12" db="EMBL/GenBank/DDBJ databases">
        <title>Study of the virome of Phytophthora palustris.</title>
        <authorList>
            <person name="Botella L."/>
            <person name="Jung T."/>
        </authorList>
    </citation>
    <scope>NUCLEOTIDE SEQUENCE</scope>
    <source>
        <strain evidence="9">SU0399</strain>
    </source>
</reference>
<sequence length="2758" mass="317931">MSRRLYINGDFVKFTVGAFSGLNTRALPVEELLQGPIVPPDLMDSTACRIETKRLMDLGGSGDCFFIALNAAISYYTMCNNGEALSLNASDIYELLGVPEYTYIEDKHIEKFSGLLPFSVVIVREYEGTCHFCQYGDKGDCIFILNDYQAHNLLFDQILRKGDHRRNDQLNIKPNDEARVGEVESVPLITEFPPVYEAAAEMTDAADGCYKEEVDIGYLYQYVDTRYQIRKAGKSLKASDSKNYYKLRHNVFKTLFLDMLGLASTKEMPFTSYGVDSNRTPDLILQFGDKLILLEFTVVKRFATSILTKKSQNKYAAEVGMIRSSGREVVQYYPTLSLDESVSSISLEVVEIASLLGKDLFVDPESSFASLQSELNSLEYNMLEMMPEMLQNQDEHQQIKLKHDDSLKQIPDLFPVQVEKIGIKRQRDQSTFALIRKNIRSLERQLKSTRYSAKFVIIVNRRHNRIYADVDSAGLQKNRLLSLIQNSSYDMLQYVKYVGQIEEGDEPFQGYGTVKFQVSEDRDQLVKEKVDVEPYERYYKAKLKKGADARSMPTLADSNLQVQSGLVRSKYEQILVKQRLEPRIKIYNKNWFVFPIMTCCSVGDFVPLKVETGLLLTDRLIRQCVPCKHDKVLERNMDLEGLDNVLKDMNKKYMVLLSFLNNDKKKARLVKNVFTEAAAKSKLAELGADEGAFEALKEYQKSRSAMGKKVNEPTRQAYKNRITLPASYIRHNWPVELEHFGSTKSEIKVCEGRDLGSTSHLVSSLTDALWQELPFQTVDDVYSNTDPLGNQLKTILEEMKNLGNETMDALRKTQIMHDLEFISRVAYSVMYYSNVKSNKEDFFYDNIGYVDALVLVKGGKKILSHKKSRLFKLIFPINERFSWLYCSPTTKIVKSAQGVYCVLPWQTWSFQMLKKATELYYSFSNFFVCSYLESGIDLQDFKKFTTTKVLNMYSQRRKVEIWFGFFRYLYLNSMATHTSVLDLIEDMVDHEYDPYFSHCQRVFAARYANLYRNAVEGKIYDIMTEVVVENFDLCAEKFDESIFMTVAPFDRVNEHLRNLRSVLKTHKDVIDKFGADPIELLNKTRVDVSQDDYFERLQEDDLMFDPKLVYSIGYFAGEHYNKCTSLADLSSEFANIVDQSFTSISTSKGLRSSKGSFWGDKGHDVIFDKTEMLDPLKSFVKDLPSSHSEFRKVLLNTEVSFREKIAALSNVTLEFDIKDKAQWKGSREIYVMSDNTKILQSPLEKFFKFLCTWVPNELIHKKSHVRPKFIHSQVFEFEDTGDECLFATLDCRKWAPKSNLWKYYYFVKGMGHHLPKEFTDYFFAVWGLMFSKKVRIQSAYVEKLEKNAQTAIYKDYLTLREDGDYEFVMPYSFMMGIFNYLSSLLHAFSQLYFDAKIARAYGVSLNLLAHSDDSGGVIFSRSMEKNLEVYRMYEMFQKGVNHLMSKKKCSLSRNFFEMISIMYANKRLIPMTHKFISNVSFEPKGKGWVDDISTIVSKVVEVFSNGGSMLQCYLTMITMSEMIRKFYHIPRVRTLSSIPLAYGGVFNLHPIHLILLGADAQEVLLDVVETPGERAFRISVGESIFGEYFPGKGCNVNYHIPYYKRHKLLGEFSDNEMDLLKLFSSVNPRSTLGQAAGHYSRLRDPAYVYSLSGVDMCQIFVMTLYSKVMVMNYDSGKRGDLRKLSLKYSVLKSLGLFGKRAVKGYSNFHHYAKASEGIKLKLGDMCVASKKTCKPMIYDTFSNLGLGMTFQMLNEIVAYRKEPRLEFMFPDKIRMESLVAWVKTNLQYSDDYTLEDYLMKVSGKDLEKTRSSYCFIPSGVNVDTVERFWTYVNFYCTRRYYISSQKPQYFTIDQFKLWNADYEGIKHVYLLVKIALRAPLSSNVFDKLKKNSDCPGCGYKEASENILSEIFRIRNLPSYSFLTTDLPFAVYTSAQSRSINVWYGKAEFILYTRFGNVEATKRFGQMHHIYTVEDSETLDQLHFLLTNFLVTRGLMENQVAYSINDSAQYKLGFNDLHQPRLVYPGERAMLMAQTTVYVRPPQKVRLYKEGDKITTDGLSVDFEIYQNYDINETFYKDHKLDAVKNLIFDEEKQVDNEDLKRSALHSKAYEILQEDPSHSDYGTILDKYQPGLLLGSERSLTRALINADRKGVTNYRSSSSPSMLDTAILEGVSHKDIPVVDLANAFSFARVTYKERNVMDKLVNEVSVREEDVAILDRLVTKLGVKPTMNALVTTRLVFSELIYWDVLKLSPQVLHEYLLSMTKSALMCINERFEGVPEYHVMGSPQQVYQQLSLAIGNSASPELFAELLTKLYLRAQKTDPGRFWDERKDCIYSALVVPNKSNFKVQYMFNKAVLSKLGKERYKSIENLRQIRVANKMVMRNLSNVFTKVKKLRKKGTEYFEGVPKLSDLEETGYFLNEDSDTFEDDMDAVSGGDDPESFEERSWDEDGDDYESFIFNNLDMRQVMEDTIQEDFASVTIYSLTLPPNFPWLGGCDVDIESLGGVPMYKMSYPGKLTKVRTINDMKEKKVSRNESKPIPVEAAAPLSKWANKKSVGTDIFKLETEEDVYEYQKSVLENIGIVNIEEHEHNFFKLKDVSNEKYFWSNFFQGMRLSATIKIDSINQRSKRRTNVLPGFTGNLRDDDLRAELNAMFQNHAEEIVSGNQCLTPSSYKTILRNFRRLYREHKDPNLRAYIIIMLSTMRDCVLGQVSDSWYSDSLMSALDSMEEDLSSVTNDEAPPPLNTQGFKREYKIHYPFD</sequence>
<organism evidence="9">
    <name type="scientific">Phytophthora palustris bunya-like virus 5</name>
    <dbReference type="NCBI Taxonomy" id="2976284"/>
    <lineage>
        <taxon>Viruses</taxon>
        <taxon>Riboviria</taxon>
        <taxon>Orthornavirae</taxon>
        <taxon>Negarnaviricota</taxon>
        <taxon>Polyploviricotina</taxon>
        <taxon>Ellioviricetes</taxon>
        <taxon>Bunyavirales</taxon>
    </lineage>
</organism>
<dbReference type="EC" id="2.7.7.48" evidence="1"/>
<evidence type="ECO:0000256" key="2">
    <source>
        <dbReference type="ARBA" id="ARBA00018602"/>
    </source>
</evidence>
<evidence type="ECO:0000256" key="4">
    <source>
        <dbReference type="ARBA" id="ARBA00030285"/>
    </source>
</evidence>
<dbReference type="GO" id="GO:0039694">
    <property type="term" value="P:viral RNA genome replication"/>
    <property type="evidence" value="ECO:0007669"/>
    <property type="project" value="InterPro"/>
</dbReference>
<feature type="region of interest" description="Disordered" evidence="7">
    <location>
        <begin position="2424"/>
        <end position="2445"/>
    </location>
</feature>
<dbReference type="PROSITE" id="PS50525">
    <property type="entry name" value="RDRP_SSRNA_NEG_SEG"/>
    <property type="match status" value="1"/>
</dbReference>
<evidence type="ECO:0000256" key="6">
    <source>
        <dbReference type="ARBA" id="ARBA00031012"/>
    </source>
</evidence>
<dbReference type="GO" id="GO:0003968">
    <property type="term" value="F:RNA-directed RNA polymerase activity"/>
    <property type="evidence" value="ECO:0007669"/>
    <property type="project" value="UniProtKB-KW"/>
</dbReference>
<evidence type="ECO:0000313" key="9">
    <source>
        <dbReference type="EMBL" id="WAK73570.1"/>
    </source>
</evidence>
<keyword evidence="9" id="KW-0548">Nucleotidyltransferase</keyword>
<evidence type="ECO:0000256" key="1">
    <source>
        <dbReference type="ARBA" id="ARBA00012494"/>
    </source>
</evidence>
<proteinExistence type="predicted"/>
<keyword evidence="3" id="KW-0808">Transferase</keyword>
<evidence type="ECO:0000259" key="8">
    <source>
        <dbReference type="PROSITE" id="PS50525"/>
    </source>
</evidence>
<evidence type="ECO:0000256" key="3">
    <source>
        <dbReference type="ARBA" id="ARBA00022679"/>
    </source>
</evidence>